<dbReference type="PANTHER" id="PTHR43433">
    <property type="entry name" value="HYDROLASE, ALPHA/BETA FOLD FAMILY PROTEIN"/>
    <property type="match status" value="1"/>
</dbReference>
<comment type="caution">
    <text evidence="2">The sequence shown here is derived from an EMBL/GenBank/DDBJ whole genome shotgun (WGS) entry which is preliminary data.</text>
</comment>
<dbReference type="Proteomes" id="UP000598996">
    <property type="component" value="Unassembled WGS sequence"/>
</dbReference>
<keyword evidence="2" id="KW-0378">Hydrolase</keyword>
<dbReference type="GO" id="GO:0016787">
    <property type="term" value="F:hydrolase activity"/>
    <property type="evidence" value="ECO:0007669"/>
    <property type="project" value="UniProtKB-KW"/>
</dbReference>
<gene>
    <name evidence="2" type="ORF">JKJ07_45525</name>
</gene>
<keyword evidence="3" id="KW-1185">Reference proteome</keyword>
<dbReference type="Gene3D" id="3.40.50.1820">
    <property type="entry name" value="alpha/beta hydrolase"/>
    <property type="match status" value="1"/>
</dbReference>
<dbReference type="SUPFAM" id="SSF53474">
    <property type="entry name" value="alpha/beta-Hydrolases"/>
    <property type="match status" value="1"/>
</dbReference>
<evidence type="ECO:0000313" key="3">
    <source>
        <dbReference type="Proteomes" id="UP000598996"/>
    </source>
</evidence>
<dbReference type="InterPro" id="IPR000073">
    <property type="entry name" value="AB_hydrolase_1"/>
</dbReference>
<organism evidence="2 3">
    <name type="scientific">Paractinoplanes lichenicola</name>
    <dbReference type="NCBI Taxonomy" id="2802976"/>
    <lineage>
        <taxon>Bacteria</taxon>
        <taxon>Bacillati</taxon>
        <taxon>Actinomycetota</taxon>
        <taxon>Actinomycetes</taxon>
        <taxon>Micromonosporales</taxon>
        <taxon>Micromonosporaceae</taxon>
        <taxon>Paractinoplanes</taxon>
    </lineage>
</organism>
<dbReference type="PANTHER" id="PTHR43433:SF5">
    <property type="entry name" value="AB HYDROLASE-1 DOMAIN-CONTAINING PROTEIN"/>
    <property type="match status" value="1"/>
</dbReference>
<dbReference type="EMBL" id="JAENHO010000020">
    <property type="protein sequence ID" value="MBL7261567.1"/>
    <property type="molecule type" value="Genomic_DNA"/>
</dbReference>
<dbReference type="InterPro" id="IPR050471">
    <property type="entry name" value="AB_hydrolase"/>
</dbReference>
<dbReference type="InterPro" id="IPR029058">
    <property type="entry name" value="AB_hydrolase_fold"/>
</dbReference>
<reference evidence="2 3" key="1">
    <citation type="submission" date="2021-01" db="EMBL/GenBank/DDBJ databases">
        <title>Actinoplanes sp. nov. LDG1-01 isolated from lichen.</title>
        <authorList>
            <person name="Saeng-In P."/>
            <person name="Phongsopitanun W."/>
            <person name="Kanchanasin P."/>
            <person name="Yuki M."/>
            <person name="Kudo T."/>
            <person name="Ohkuma M."/>
            <person name="Tanasupawat S."/>
        </authorList>
    </citation>
    <scope>NUCLEOTIDE SEQUENCE [LARGE SCALE GENOMIC DNA]</scope>
    <source>
        <strain evidence="2 3">LDG1-01</strain>
    </source>
</reference>
<sequence length="270" mass="28686">MDGFVTSRDGTKIGYRRCGEGPGLVLIQGAMGTADTYRDLAEALSTDFTVWTPDRRGRGMSPKPYDGGHSIARDVADVDALLAEAGAGYVFGLSSGAVITLEAARTLPRVTRAAVYEPPFYADGISHDGIRQLNAEIEQGRLPAALVSSLRTAGTAPAPLRMLPGPVARLLAAAVLKADPGMRDLLPGIRYDFNVVGGMDGKMTDFAHLDKPMLLLSGTKSPAFLRTAIRELAGVLPRATHVEFDGLDHAGPWNSGRPDLVAAALREFFL</sequence>
<dbReference type="RefSeq" id="WP_202998326.1">
    <property type="nucleotide sequence ID" value="NZ_JAENHO010000020.1"/>
</dbReference>
<name>A0ABS1W4F1_9ACTN</name>
<proteinExistence type="predicted"/>
<feature type="domain" description="AB hydrolase-1" evidence="1">
    <location>
        <begin position="24"/>
        <end position="264"/>
    </location>
</feature>
<accession>A0ABS1W4F1</accession>
<dbReference type="Pfam" id="PF12697">
    <property type="entry name" value="Abhydrolase_6"/>
    <property type="match status" value="1"/>
</dbReference>
<evidence type="ECO:0000259" key="1">
    <source>
        <dbReference type="Pfam" id="PF12697"/>
    </source>
</evidence>
<evidence type="ECO:0000313" key="2">
    <source>
        <dbReference type="EMBL" id="MBL7261567.1"/>
    </source>
</evidence>
<protein>
    <submittedName>
        <fullName evidence="2">Alpha/beta hydrolase</fullName>
    </submittedName>
</protein>